<keyword evidence="7 10" id="KW-0443">Lipid metabolism</keyword>
<dbReference type="InterPro" id="IPR004843">
    <property type="entry name" value="Calcineurin-like_PHP"/>
</dbReference>
<evidence type="ECO:0000256" key="4">
    <source>
        <dbReference type="ARBA" id="ARBA00022556"/>
    </source>
</evidence>
<keyword evidence="3 10" id="KW-0997">Cell inner membrane</keyword>
<proteinExistence type="inferred from homology"/>
<keyword evidence="9 10" id="KW-0464">Manganese</keyword>
<feature type="binding site" evidence="10">
    <location>
        <position position="8"/>
    </location>
    <ligand>
        <name>Mn(2+)</name>
        <dbReference type="ChEBI" id="CHEBI:29035"/>
        <label>1</label>
    </ligand>
</feature>
<feature type="binding site" evidence="10">
    <location>
        <position position="195"/>
    </location>
    <ligand>
        <name>Mn(2+)</name>
        <dbReference type="ChEBI" id="CHEBI:29035"/>
        <label>2</label>
    </ligand>
</feature>
<dbReference type="UniPathway" id="UPA00359">
    <property type="reaction ID" value="UER00480"/>
</dbReference>
<dbReference type="EMBL" id="CP031337">
    <property type="protein sequence ID" value="AXK40486.1"/>
    <property type="molecule type" value="Genomic_DNA"/>
</dbReference>
<comment type="cofactor">
    <cofactor evidence="10">
        <name>Mn(2+)</name>
        <dbReference type="ChEBI" id="CHEBI:29035"/>
    </cofactor>
    <text evidence="10">Binds 2 Mn(2+) ions per subunit in a binuclear metal center.</text>
</comment>
<dbReference type="Gene3D" id="3.60.21.10">
    <property type="match status" value="1"/>
</dbReference>
<dbReference type="Pfam" id="PF00149">
    <property type="entry name" value="Metallophos"/>
    <property type="match status" value="1"/>
</dbReference>
<dbReference type="OrthoDB" id="9783283at2"/>
<dbReference type="InterPro" id="IPR010138">
    <property type="entry name" value="UDP-diacylglucosamine_Hdrlase"/>
</dbReference>
<dbReference type="KEGG" id="ccah:DWG20_14180"/>
<dbReference type="GO" id="GO:0009245">
    <property type="term" value="P:lipid A biosynthetic process"/>
    <property type="evidence" value="ECO:0007669"/>
    <property type="project" value="UniProtKB-UniRule"/>
</dbReference>
<protein>
    <recommendedName>
        <fullName evidence="10">UDP-2,3-diacylglucosamine hydrolase</fullName>
        <ecNumber evidence="10">3.6.1.54</ecNumber>
    </recommendedName>
    <alternativeName>
        <fullName evidence="10">UDP-2,3-diacylglucosamine diphosphatase</fullName>
    </alternativeName>
</protein>
<feature type="binding site" evidence="10">
    <location>
        <position position="41"/>
    </location>
    <ligand>
        <name>Mn(2+)</name>
        <dbReference type="ChEBI" id="CHEBI:29035"/>
        <label>1</label>
    </ligand>
</feature>
<dbReference type="EC" id="3.6.1.54" evidence="10"/>
<comment type="pathway">
    <text evidence="10">Glycolipid biosynthesis; lipid IV(A) biosynthesis; lipid IV(A) from (3R)-3-hydroxytetradecanoyl-[acyl-carrier-protein] and UDP-N-acetyl-alpha-D-glucosamine: step 4/6.</text>
</comment>
<dbReference type="NCBIfam" id="TIGR01854">
    <property type="entry name" value="lipid_A_lpxH"/>
    <property type="match status" value="1"/>
</dbReference>
<dbReference type="NCBIfam" id="NF003743">
    <property type="entry name" value="PRK05340.1"/>
    <property type="match status" value="1"/>
</dbReference>
<feature type="binding site" evidence="10">
    <location>
        <begin position="78"/>
        <end position="79"/>
    </location>
    <ligand>
        <name>substrate</name>
    </ligand>
</feature>
<dbReference type="GO" id="GO:0030145">
    <property type="term" value="F:manganese ion binding"/>
    <property type="evidence" value="ECO:0007669"/>
    <property type="project" value="UniProtKB-UniRule"/>
</dbReference>
<evidence type="ECO:0000256" key="5">
    <source>
        <dbReference type="ARBA" id="ARBA00022723"/>
    </source>
</evidence>
<evidence type="ECO:0000256" key="10">
    <source>
        <dbReference type="HAMAP-Rule" id="MF_00575"/>
    </source>
</evidence>
<dbReference type="GO" id="GO:0005737">
    <property type="term" value="C:cytoplasm"/>
    <property type="evidence" value="ECO:0007669"/>
    <property type="project" value="InterPro"/>
</dbReference>
<evidence type="ECO:0000313" key="13">
    <source>
        <dbReference type="Proteomes" id="UP000254537"/>
    </source>
</evidence>
<dbReference type="Proteomes" id="UP000254537">
    <property type="component" value="Chromosome"/>
</dbReference>
<comment type="subcellular location">
    <subcellularLocation>
        <location evidence="10">Cell inner membrane</location>
        <topology evidence="10">Peripheral membrane protein</topology>
        <orientation evidence="10">Cytoplasmic side</orientation>
    </subcellularLocation>
</comment>
<comment type="similarity">
    <text evidence="10">Belongs to the LpxH family.</text>
</comment>
<reference evidence="12 13" key="1">
    <citation type="submission" date="2018-07" db="EMBL/GenBank/DDBJ databases">
        <title>Crenobacter cavernae sp. nov., isolated from a karst cave.</title>
        <authorList>
            <person name="Zhu H."/>
        </authorList>
    </citation>
    <scope>NUCLEOTIDE SEQUENCE [LARGE SCALE GENOMIC DNA]</scope>
    <source>
        <strain evidence="12 13">K1W11S-77</strain>
    </source>
</reference>
<keyword evidence="5 10" id="KW-0479">Metal-binding</keyword>
<evidence type="ECO:0000256" key="1">
    <source>
        <dbReference type="ARBA" id="ARBA00022475"/>
    </source>
</evidence>
<dbReference type="RefSeq" id="WP_115434413.1">
    <property type="nucleotide sequence ID" value="NZ_CP031337.1"/>
</dbReference>
<comment type="caution">
    <text evidence="10">Lacks conserved residue(s) required for the propagation of feature annotation.</text>
</comment>
<feature type="domain" description="Calcineurin-like phosphoesterase" evidence="11">
    <location>
        <begin position="5"/>
        <end position="199"/>
    </location>
</feature>
<dbReference type="SUPFAM" id="SSF56300">
    <property type="entry name" value="Metallo-dependent phosphatases"/>
    <property type="match status" value="1"/>
</dbReference>
<keyword evidence="8 10" id="KW-0472">Membrane</keyword>
<keyword evidence="1 10" id="KW-1003">Cell membrane</keyword>
<feature type="binding site" evidence="10">
    <location>
        <position position="41"/>
    </location>
    <ligand>
        <name>Mn(2+)</name>
        <dbReference type="ChEBI" id="CHEBI:29035"/>
        <label>2</label>
    </ligand>
</feature>
<evidence type="ECO:0000256" key="6">
    <source>
        <dbReference type="ARBA" id="ARBA00022801"/>
    </source>
</evidence>
<comment type="catalytic activity">
    <reaction evidence="10">
        <text>UDP-2-N,3-O-bis[(3R)-3-hydroxytetradecanoyl]-alpha-D-glucosamine + H2O = 2-N,3-O-bis[(3R)-3-hydroxytetradecanoyl]-alpha-D-glucosaminyl 1-phosphate + UMP + 2 H(+)</text>
        <dbReference type="Rhea" id="RHEA:25213"/>
        <dbReference type="ChEBI" id="CHEBI:15377"/>
        <dbReference type="ChEBI" id="CHEBI:15378"/>
        <dbReference type="ChEBI" id="CHEBI:57865"/>
        <dbReference type="ChEBI" id="CHEBI:57957"/>
        <dbReference type="ChEBI" id="CHEBI:78847"/>
        <dbReference type="EC" id="3.6.1.54"/>
    </reaction>
</comment>
<organism evidence="12 13">
    <name type="scientific">Crenobacter cavernae</name>
    <dbReference type="NCBI Taxonomy" id="2290923"/>
    <lineage>
        <taxon>Bacteria</taxon>
        <taxon>Pseudomonadati</taxon>
        <taxon>Pseudomonadota</taxon>
        <taxon>Betaproteobacteria</taxon>
        <taxon>Neisseriales</taxon>
        <taxon>Neisseriaceae</taxon>
        <taxon>Crenobacter</taxon>
    </lineage>
</organism>
<dbReference type="HAMAP" id="MF_00575">
    <property type="entry name" value="LpxH"/>
    <property type="match status" value="1"/>
</dbReference>
<dbReference type="InterPro" id="IPR029052">
    <property type="entry name" value="Metallo-depent_PP-like"/>
</dbReference>
<evidence type="ECO:0000256" key="2">
    <source>
        <dbReference type="ARBA" id="ARBA00022516"/>
    </source>
</evidence>
<feature type="binding site" evidence="10">
    <location>
        <position position="159"/>
    </location>
    <ligand>
        <name>substrate</name>
    </ligand>
</feature>
<feature type="binding site" evidence="10">
    <location>
        <position position="195"/>
    </location>
    <ligand>
        <name>substrate</name>
    </ligand>
</feature>
<sequence length="241" mass="26824">MATHFISDLHLCEAVPGLNRLFVDTLAAWRGKIDALYILGDLFEYWVGDDDDSPFKREMLAAMAAFSAETPLYVMHGNRDFLLGPVFEADSGAKLLAEPTEVTLYGRRFLLCHGDALCRDDVAYQQFRAMVRNPAWQQALLAKSLTERHAIAAQIRAASDLKKQQTGLDEIGDVTDAAVAELLAEHDAPTLIHGHTHRPAHHVHRLPDGRSAERWVIADWHDGAGGYLRVDEKSVTAHPLR</sequence>
<dbReference type="PANTHER" id="PTHR34990">
    <property type="entry name" value="UDP-2,3-DIACYLGLUCOSAMINE HYDROLASE-RELATED"/>
    <property type="match status" value="1"/>
</dbReference>
<name>A0A345Y984_9NEIS</name>
<dbReference type="PANTHER" id="PTHR34990:SF1">
    <property type="entry name" value="UDP-2,3-DIACYLGLUCOSAMINE HYDROLASE"/>
    <property type="match status" value="1"/>
</dbReference>
<feature type="binding site" evidence="10">
    <location>
        <position position="113"/>
    </location>
    <ligand>
        <name>Mn(2+)</name>
        <dbReference type="ChEBI" id="CHEBI:29035"/>
        <label>2</label>
    </ligand>
</feature>
<feature type="binding site" evidence="10">
    <location>
        <position position="78"/>
    </location>
    <ligand>
        <name>Mn(2+)</name>
        <dbReference type="ChEBI" id="CHEBI:29035"/>
        <label>2</label>
    </ligand>
</feature>
<dbReference type="InterPro" id="IPR043461">
    <property type="entry name" value="LpxH-like"/>
</dbReference>
<keyword evidence="6 10" id="KW-0378">Hydrolase</keyword>
<keyword evidence="4 10" id="KW-0441">Lipid A biosynthesis</keyword>
<feature type="binding site" evidence="10">
    <location>
        <position position="10"/>
    </location>
    <ligand>
        <name>Mn(2+)</name>
        <dbReference type="ChEBI" id="CHEBI:29035"/>
        <label>1</label>
    </ligand>
</feature>
<evidence type="ECO:0000256" key="7">
    <source>
        <dbReference type="ARBA" id="ARBA00023098"/>
    </source>
</evidence>
<gene>
    <name evidence="10" type="primary">lpxH</name>
    <name evidence="12" type="ORF">DWG20_14180</name>
</gene>
<feature type="binding site" evidence="10">
    <location>
        <position position="163"/>
    </location>
    <ligand>
        <name>substrate</name>
    </ligand>
</feature>
<keyword evidence="2 10" id="KW-0444">Lipid biosynthesis</keyword>
<dbReference type="GO" id="GO:0019897">
    <property type="term" value="C:extrinsic component of plasma membrane"/>
    <property type="evidence" value="ECO:0007669"/>
    <property type="project" value="UniProtKB-UniRule"/>
</dbReference>
<comment type="function">
    <text evidence="10">Hydrolyzes the pyrophosphate bond of UDP-2,3-diacylglucosamine to yield 2,3-diacylglucosamine 1-phosphate (lipid X) and UMP by catalyzing the attack of water at the alpha-P atom. Involved in the biosynthesis of lipid A, a phosphorylated glycolipid that anchors the lipopolysaccharide to the outer membrane of the cell.</text>
</comment>
<feature type="binding site" evidence="10">
    <location>
        <position position="121"/>
    </location>
    <ligand>
        <name>substrate</name>
    </ligand>
</feature>
<evidence type="ECO:0000313" key="12">
    <source>
        <dbReference type="EMBL" id="AXK40486.1"/>
    </source>
</evidence>
<dbReference type="CDD" id="cd07398">
    <property type="entry name" value="MPP_YbbF-LpxH"/>
    <property type="match status" value="1"/>
</dbReference>
<evidence type="ECO:0000256" key="8">
    <source>
        <dbReference type="ARBA" id="ARBA00023136"/>
    </source>
</evidence>
<evidence type="ECO:0000256" key="9">
    <source>
        <dbReference type="ARBA" id="ARBA00023211"/>
    </source>
</evidence>
<feature type="binding site" evidence="10">
    <location>
        <position position="197"/>
    </location>
    <ligand>
        <name>Mn(2+)</name>
        <dbReference type="ChEBI" id="CHEBI:29035"/>
        <label>1</label>
    </ligand>
</feature>
<evidence type="ECO:0000256" key="3">
    <source>
        <dbReference type="ARBA" id="ARBA00022519"/>
    </source>
</evidence>
<evidence type="ECO:0000259" key="11">
    <source>
        <dbReference type="Pfam" id="PF00149"/>
    </source>
</evidence>
<accession>A0A345Y984</accession>
<dbReference type="AlphaFoldDB" id="A0A345Y984"/>
<dbReference type="GO" id="GO:0008758">
    <property type="term" value="F:UDP-2,3-diacylglucosamine hydrolase activity"/>
    <property type="evidence" value="ECO:0007669"/>
    <property type="project" value="UniProtKB-UniRule"/>
</dbReference>